<protein>
    <submittedName>
        <fullName evidence="1">Uncharacterized protein</fullName>
    </submittedName>
</protein>
<accession>A0A8X6RR30</accession>
<dbReference type="EMBL" id="BMAU01021182">
    <property type="protein sequence ID" value="GFX94935.1"/>
    <property type="molecule type" value="Genomic_DNA"/>
</dbReference>
<comment type="caution">
    <text evidence="1">The sequence shown here is derived from an EMBL/GenBank/DDBJ whole genome shotgun (WGS) entry which is preliminary data.</text>
</comment>
<evidence type="ECO:0000313" key="2">
    <source>
        <dbReference type="Proteomes" id="UP000887159"/>
    </source>
</evidence>
<dbReference type="Proteomes" id="UP000887159">
    <property type="component" value="Unassembled WGS sequence"/>
</dbReference>
<gene>
    <name evidence="1" type="ORF">TNCV_3045671</name>
</gene>
<organism evidence="1 2">
    <name type="scientific">Trichonephila clavipes</name>
    <name type="common">Golden silk orbweaver</name>
    <name type="synonym">Nephila clavipes</name>
    <dbReference type="NCBI Taxonomy" id="2585209"/>
    <lineage>
        <taxon>Eukaryota</taxon>
        <taxon>Metazoa</taxon>
        <taxon>Ecdysozoa</taxon>
        <taxon>Arthropoda</taxon>
        <taxon>Chelicerata</taxon>
        <taxon>Arachnida</taxon>
        <taxon>Araneae</taxon>
        <taxon>Araneomorphae</taxon>
        <taxon>Entelegynae</taxon>
        <taxon>Araneoidea</taxon>
        <taxon>Nephilidae</taxon>
        <taxon>Trichonephila</taxon>
    </lineage>
</organism>
<name>A0A8X6RR30_TRICX</name>
<evidence type="ECO:0000313" key="1">
    <source>
        <dbReference type="EMBL" id="GFX94935.1"/>
    </source>
</evidence>
<sequence>MEALKIVFEPSLMRLMERKERWEALTRSPGVLLQNWVRNRPKNTVPCMVLKVKYNNKRHLALCIDEFSETRGGAFAD</sequence>
<proteinExistence type="predicted"/>
<reference evidence="1" key="1">
    <citation type="submission" date="2020-08" db="EMBL/GenBank/DDBJ databases">
        <title>Multicomponent nature underlies the extraordinary mechanical properties of spider dragline silk.</title>
        <authorList>
            <person name="Kono N."/>
            <person name="Nakamura H."/>
            <person name="Mori M."/>
            <person name="Yoshida Y."/>
            <person name="Ohtoshi R."/>
            <person name="Malay A.D."/>
            <person name="Moran D.A.P."/>
            <person name="Tomita M."/>
            <person name="Numata K."/>
            <person name="Arakawa K."/>
        </authorList>
    </citation>
    <scope>NUCLEOTIDE SEQUENCE</scope>
</reference>
<keyword evidence="2" id="KW-1185">Reference proteome</keyword>
<dbReference type="AlphaFoldDB" id="A0A8X6RR30"/>